<protein>
    <submittedName>
        <fullName evidence="2">Tetratricopeptide repeat family</fullName>
    </submittedName>
</protein>
<evidence type="ECO:0000256" key="1">
    <source>
        <dbReference type="SAM" id="Phobius"/>
    </source>
</evidence>
<proteinExistence type="predicted"/>
<dbReference type="SUPFAM" id="SSF48452">
    <property type="entry name" value="TPR-like"/>
    <property type="match status" value="1"/>
</dbReference>
<keyword evidence="1" id="KW-0812">Transmembrane</keyword>
<comment type="caution">
    <text evidence="2">The sequence shown here is derived from an EMBL/GenBank/DDBJ whole genome shotgun (WGS) entry which is preliminary data.</text>
</comment>
<dbReference type="Gene3D" id="1.25.40.10">
    <property type="entry name" value="Tetratricopeptide repeat domain"/>
    <property type="match status" value="2"/>
</dbReference>
<dbReference type="AlphaFoldDB" id="A0A8H6TFW2"/>
<dbReference type="InterPro" id="IPR011990">
    <property type="entry name" value="TPR-like_helical_dom_sf"/>
</dbReference>
<sequence length="1176" mass="132700">MDPVTATTSLITLVSFIKELVELGHGIATSIEKVNENRRQIRNLVNDILHTLTELAKLIREREEHFQTPALLAAIGNLKADMIHALEICRRISPVERKSGLRGIKTQLKGWIKRDEIEGEIQRLKEHVNKCFLMFVTFSTTRIEKNTAEIIQTTERTRNVALRGMDATLRVEQRFIVDTVESQVKLRKLETMMSRVLLETSFGQNVMEQTIQVILSDPGHRTLEAQYLSTQTLRLIPLVQQIASGGVSVLDASLWMSQLGLKKMEGASAEHVLHSILSAVVQITNPNMDMEIMNNCIVRLGTRLRSLGMATESIAWELFTCQILHRLANEQNSFVVMPRLARALRRLSLAYRDQMKYQEALKASEHSLELWRSIFETNPSSENQIPFLNSITVHMENLASLNRRDELLPLAEESVAIARADLMRTRDYYKSDGKEWSEEDKYAARRSFAAIFRYAHTLAWAQRSGEACSVAIEAFELLTTIPLDISHLVQVGSAIDMLMDQISIVGERGGFTFEWLARPLILFHHLAQQYAEEFSTPFLRLLHAYTYMGSLDVNPNNTSHNLRVFLEPSGDNLPPLLPAFQHQVYHKIASAVVGAVLSFYIRPADSVYSLVLNLFLAHPQSALIAFSQVVDRSLSVLSPDPQIDDWVVHTLAELLNSNGIFTQAERIKLLGWLQRLWAVKGQQLADFCSVCILRSCSCLWLGGLTIETMNVLEVCANSRDQHVVNTAGVMKAAILGDMGRIDDAMAVMVDLEHRLTFHQRVLPAVLKADEDHFYQYCFLRIQFLRRTTRREEAIAFIHDVLTHPVVPPSWSDDGLNDMHYILILVERLELRLEMGQPKAAFDEGENIVKMCRGGVNDVENEYRLFSLARTLVAVSECLTRVGRISEAILACREALSIYKAYESQMWHSFLLPSRKEKLGGMAYQTLSRQLLLAGSVDEGLVHAHAAVDIYRKLVELVPRHRPALAEALQNLARTSQIHNHPQKCLEACEEAITILLEVVSNEAYLLPMLVAALDQLETYPGHNQEWLVAMRSEATAIGFVAHNSTVPRTLFTPVRLLRLDSDGDDSLSNSINLNWRTLVEDGDLDGIPKQQNITLTANLDSSPTKTSHRGQKLQSFLPLDLDKVELAPLKTALYTPMEIHLRLTPIDAFWWAIVVMLSMLVAVLGVVILAQDGRNE</sequence>
<dbReference type="Proteomes" id="UP000636479">
    <property type="component" value="Unassembled WGS sequence"/>
</dbReference>
<keyword evidence="1" id="KW-1133">Transmembrane helix</keyword>
<keyword evidence="3" id="KW-1185">Reference proteome</keyword>
<reference evidence="2" key="1">
    <citation type="submission" date="2020-05" db="EMBL/GenBank/DDBJ databases">
        <title>Mycena genomes resolve the evolution of fungal bioluminescence.</title>
        <authorList>
            <person name="Tsai I.J."/>
        </authorList>
    </citation>
    <scope>NUCLEOTIDE SEQUENCE</scope>
    <source>
        <strain evidence="2">171206Taipei</strain>
    </source>
</reference>
<evidence type="ECO:0000313" key="3">
    <source>
        <dbReference type="Proteomes" id="UP000636479"/>
    </source>
</evidence>
<dbReference type="CDD" id="cd21037">
    <property type="entry name" value="MLKL_NTD"/>
    <property type="match status" value="1"/>
</dbReference>
<organism evidence="2 3">
    <name type="scientific">Mycena indigotica</name>
    <dbReference type="NCBI Taxonomy" id="2126181"/>
    <lineage>
        <taxon>Eukaryota</taxon>
        <taxon>Fungi</taxon>
        <taxon>Dikarya</taxon>
        <taxon>Basidiomycota</taxon>
        <taxon>Agaricomycotina</taxon>
        <taxon>Agaricomycetes</taxon>
        <taxon>Agaricomycetidae</taxon>
        <taxon>Agaricales</taxon>
        <taxon>Marasmiineae</taxon>
        <taxon>Mycenaceae</taxon>
        <taxon>Mycena</taxon>
    </lineage>
</organism>
<dbReference type="RefSeq" id="XP_037225980.1">
    <property type="nucleotide sequence ID" value="XM_037358070.1"/>
</dbReference>
<gene>
    <name evidence="2" type="ORF">MIND_00112500</name>
</gene>
<name>A0A8H6TFW2_9AGAR</name>
<accession>A0A8H6TFW2</accession>
<keyword evidence="1" id="KW-0472">Membrane</keyword>
<dbReference type="SMART" id="SM00028">
    <property type="entry name" value="TPR"/>
    <property type="match status" value="3"/>
</dbReference>
<dbReference type="InterPro" id="IPR019734">
    <property type="entry name" value="TPR_rpt"/>
</dbReference>
<dbReference type="OrthoDB" id="2978551at2759"/>
<dbReference type="EMBL" id="JACAZF010000001">
    <property type="protein sequence ID" value="KAF7315957.1"/>
    <property type="molecule type" value="Genomic_DNA"/>
</dbReference>
<dbReference type="GeneID" id="59340586"/>
<dbReference type="InterPro" id="IPR059179">
    <property type="entry name" value="MLKL-like_MCAfunc"/>
</dbReference>
<feature type="transmembrane region" description="Helical" evidence="1">
    <location>
        <begin position="1148"/>
        <end position="1170"/>
    </location>
</feature>
<evidence type="ECO:0000313" key="2">
    <source>
        <dbReference type="EMBL" id="KAF7315957.1"/>
    </source>
</evidence>